<dbReference type="InParanoid" id="A0A6P8HED7"/>
<dbReference type="InterPro" id="IPR017871">
    <property type="entry name" value="ABC_transporter-like_CS"/>
</dbReference>
<keyword evidence="4 10" id="KW-0812">Transmembrane</keyword>
<evidence type="ECO:0000256" key="9">
    <source>
        <dbReference type="SAM" id="MobiDB-lite"/>
    </source>
</evidence>
<feature type="domain" description="ABC transporter" evidence="11">
    <location>
        <begin position="421"/>
        <end position="644"/>
    </location>
</feature>
<evidence type="ECO:0000256" key="7">
    <source>
        <dbReference type="ARBA" id="ARBA00022989"/>
    </source>
</evidence>
<dbReference type="FunCoup" id="A0A6P8HED7">
    <property type="interactions" value="642"/>
</dbReference>
<dbReference type="OrthoDB" id="4865934at2759"/>
<evidence type="ECO:0000256" key="3">
    <source>
        <dbReference type="ARBA" id="ARBA00022448"/>
    </source>
</evidence>
<dbReference type="InterPro" id="IPR011527">
    <property type="entry name" value="ABC1_TM_dom"/>
</dbReference>
<evidence type="ECO:0000256" key="6">
    <source>
        <dbReference type="ARBA" id="ARBA00022840"/>
    </source>
</evidence>
<feature type="transmembrane region" description="Helical" evidence="10">
    <location>
        <begin position="212"/>
        <end position="233"/>
    </location>
</feature>
<comment type="similarity">
    <text evidence="2">Belongs to the ABC transporter superfamily. ABCC family. Conjugate transporter (TC 3.A.1.208) subfamily.</text>
</comment>
<dbReference type="PROSITE" id="PS50893">
    <property type="entry name" value="ABC_TRANSPORTER_2"/>
    <property type="match status" value="2"/>
</dbReference>
<feature type="domain" description="ABC transmembrane type-1" evidence="12">
    <location>
        <begin position="98"/>
        <end position="376"/>
    </location>
</feature>
<dbReference type="Pfam" id="PF00005">
    <property type="entry name" value="ABC_tran"/>
    <property type="match status" value="2"/>
</dbReference>
<dbReference type="RefSeq" id="XP_031550992.1">
    <property type="nucleotide sequence ID" value="XM_031695132.1"/>
</dbReference>
<proteinExistence type="inferred from homology"/>
<feature type="compositionally biased region" description="Polar residues" evidence="9">
    <location>
        <begin position="1329"/>
        <end position="1343"/>
    </location>
</feature>
<evidence type="ECO:0000256" key="4">
    <source>
        <dbReference type="ARBA" id="ARBA00022692"/>
    </source>
</evidence>
<feature type="region of interest" description="Disordered" evidence="9">
    <location>
        <begin position="1320"/>
        <end position="1379"/>
    </location>
</feature>
<comment type="subcellular location">
    <subcellularLocation>
        <location evidence="1">Membrane</location>
        <topology evidence="1">Multi-pass membrane protein</topology>
    </subcellularLocation>
</comment>
<dbReference type="CDD" id="cd03250">
    <property type="entry name" value="ABCC_MRP_domain1"/>
    <property type="match status" value="1"/>
</dbReference>
<feature type="transmembrane region" description="Helical" evidence="10">
    <location>
        <begin position="323"/>
        <end position="346"/>
    </location>
</feature>
<dbReference type="FunFam" id="3.40.50.300:FF:001726">
    <property type="entry name" value="Multidrug resistance-associated protein 4"/>
    <property type="match status" value="1"/>
</dbReference>
<feature type="transmembrane region" description="Helical" evidence="10">
    <location>
        <begin position="891"/>
        <end position="910"/>
    </location>
</feature>
<feature type="domain" description="ABC transporter" evidence="11">
    <location>
        <begin position="1069"/>
        <end position="1302"/>
    </location>
</feature>
<dbReference type="KEGG" id="aten:116288362"/>
<keyword evidence="5" id="KW-0547">Nucleotide-binding</keyword>
<keyword evidence="7 10" id="KW-1133">Transmembrane helix</keyword>
<dbReference type="InterPro" id="IPR003593">
    <property type="entry name" value="AAA+_ATPase"/>
</dbReference>
<dbReference type="Pfam" id="PF00664">
    <property type="entry name" value="ABC_membrane"/>
    <property type="match status" value="2"/>
</dbReference>
<evidence type="ECO:0000259" key="11">
    <source>
        <dbReference type="PROSITE" id="PS50893"/>
    </source>
</evidence>
<keyword evidence="6" id="KW-0067">ATP-binding</keyword>
<evidence type="ECO:0000256" key="5">
    <source>
        <dbReference type="ARBA" id="ARBA00022741"/>
    </source>
</evidence>
<dbReference type="PANTHER" id="PTHR24223:SF456">
    <property type="entry name" value="MULTIDRUG RESISTANCE-ASSOCIATED PROTEIN LETHAL(2)03659"/>
    <property type="match status" value="1"/>
</dbReference>
<evidence type="ECO:0000256" key="1">
    <source>
        <dbReference type="ARBA" id="ARBA00004141"/>
    </source>
</evidence>
<keyword evidence="3" id="KW-0813">Transport</keyword>
<dbReference type="SMART" id="SM00382">
    <property type="entry name" value="AAA"/>
    <property type="match status" value="2"/>
</dbReference>
<dbReference type="PROSITE" id="PS50929">
    <property type="entry name" value="ABC_TM1F"/>
    <property type="match status" value="2"/>
</dbReference>
<dbReference type="CDD" id="cd03244">
    <property type="entry name" value="ABCC_MRP_domain2"/>
    <property type="match status" value="1"/>
</dbReference>
<sequence length="1379" mass="155585">MASVEHHGDHHQPRKSARQKAFCLSKYLTFWWLNPLLSRGFKKSLQESDLNELVSLHGLGIEETTSQLQQHWNNEHKNIKKKPSLFRAVVKTLGTRYALLMIFAIIIDGLGITQAYFLKKLIKYFSVGTKVTEKDAYIYALVVSLCSIGSLFFNTPYYYHRKITGLLAKEGCITLIYDKILKLDPTTCNKIQNQNINIGSLITSDAAKIESAFFYLHYLILGPVEVLVVLYLLWEEIGVSSLAGMGLLLLLVPLQVKMSSFIMYLRREALHAIDARTKVMREIISGIRVVKMYTSEDLLRQLIGDLRRKEITWFKRLSIGKSLFTSLFFSSPALISFLTFMTYVLVTDNNLNASKVFMCVALFSSIRVVMTMMFPAAVAAIVELRVSLERVQDVLMLEELCPSCRGLISSQEKPNPGEYSISGENITASWTNDFNRPTLRNISFSVGQNQMLAVIGEVGSGKTSFLQAIIGELPFKEGSMKVNGRIGYASQQAWVYNGSVRENIIFGKDYDEKRFKEVIKACALERDLKLFAEGDMTLVGERGTSLSGGQRARIGLARAVYSDADIFLLDDPLSAVDIHVGNQLYKRCIRGYLSSKARILVTHQFRYIKEADHIIALSEGEIVARGSFTDIRMSGIDLISMCPLKKSIEEEEELQEIAETVTPKPELRHRRHSNASTSSSKFMDLIRPQAQLSHHVTEILEENEGETGAFQVPVYEEEIKPKEETKHEGAVSIATYVSYFKSLHNACAAIFVLFLFVLAQVLSMLADWWLSYWSDIEEKYFITSSKPDRSLYLGVFAGFSFGLLIVTLARTLIFYTLCLIASCHLHNRMFSALIRAPVYFFDNNSLGRILNRFSKDINYVDESLPTTLMDFFQTAFMTMGVIFLVGSKSPICFAIVLPILIFFVIERMYYIRTARDLKRLDGVTRSPLYGHFSTTLLGLDTIRAFGAKDAFFHEFHHYLEVNTRSIFGYISVSSWLTFRLELLSVIFVSFVALISPAVKSSLSPGAVGLIVTYATKLSSVLAKTIKKSTEVENMMTSVERIVDYCNLESEAPMETDVKPPKGWPDKGAINITHMNYSHHKDKPVVLHDITLQIKPEEKLGVLGRSGAGKSSFISSLFRMAEPSGLIEIDGVDISKIGLRNLRNAITIIPQEPVLFSSTLRKNLDITLSKEDVYIWSVLEQVQLKDYVERFPNKLETKINGFGLQFSVGQRQLICLARAILCHTKILVIDEATANVDSRTSKIIWDVINCRFKDCTVITIAHRLFPVMQNDRVVVLDAGYIRELDSPHRLLQNPSSYLSHVVNDAGPHEEKKLRELAKITHDKKTKPGPVNSTVIAPETRNTQGQQEKQKKQENDVKEEVSLTDIPEIRIDTGSSYVTSL</sequence>
<dbReference type="InterPro" id="IPR003439">
    <property type="entry name" value="ABC_transporter-like_ATP-bd"/>
</dbReference>
<dbReference type="Gene3D" id="3.40.50.300">
    <property type="entry name" value="P-loop containing nucleotide triphosphate hydrolases"/>
    <property type="match status" value="2"/>
</dbReference>
<evidence type="ECO:0000313" key="13">
    <source>
        <dbReference type="Proteomes" id="UP000515163"/>
    </source>
</evidence>
<keyword evidence="8 10" id="KW-0472">Membrane</keyword>
<name>A0A6P8HED7_ACTTE</name>
<feature type="transmembrane region" description="Helical" evidence="10">
    <location>
        <begin position="790"/>
        <end position="820"/>
    </location>
</feature>
<keyword evidence="13" id="KW-1185">Reference proteome</keyword>
<dbReference type="InterPro" id="IPR027417">
    <property type="entry name" value="P-loop_NTPase"/>
</dbReference>
<dbReference type="FunFam" id="3.40.50.300:FF:000163">
    <property type="entry name" value="Multidrug resistance-associated protein member 4"/>
    <property type="match status" value="1"/>
</dbReference>
<reference evidence="14" key="1">
    <citation type="submission" date="2025-08" db="UniProtKB">
        <authorList>
            <consortium name="RefSeq"/>
        </authorList>
    </citation>
    <scope>IDENTIFICATION</scope>
    <source>
        <tissue evidence="14">Tentacle</tissue>
    </source>
</reference>
<dbReference type="InterPro" id="IPR036640">
    <property type="entry name" value="ABC1_TM_sf"/>
</dbReference>
<dbReference type="PANTHER" id="PTHR24223">
    <property type="entry name" value="ATP-BINDING CASSETTE SUB-FAMILY C"/>
    <property type="match status" value="1"/>
</dbReference>
<feature type="domain" description="ABC transmembrane type-1" evidence="12">
    <location>
        <begin position="750"/>
        <end position="1033"/>
    </location>
</feature>
<dbReference type="FunFam" id="1.20.1560.10:FF:000006">
    <property type="entry name" value="ATP-binding cassette, sub-family C (CFTR/MRP), member 9"/>
    <property type="match status" value="1"/>
</dbReference>
<dbReference type="GO" id="GO:0016020">
    <property type="term" value="C:membrane"/>
    <property type="evidence" value="ECO:0007669"/>
    <property type="project" value="UniProtKB-SubCell"/>
</dbReference>
<evidence type="ECO:0000259" key="12">
    <source>
        <dbReference type="PROSITE" id="PS50929"/>
    </source>
</evidence>
<evidence type="ECO:0000256" key="8">
    <source>
        <dbReference type="ARBA" id="ARBA00023136"/>
    </source>
</evidence>
<feature type="transmembrane region" description="Helical" evidence="10">
    <location>
        <begin position="239"/>
        <end position="256"/>
    </location>
</feature>
<dbReference type="Gene3D" id="1.20.1560.10">
    <property type="entry name" value="ABC transporter type 1, transmembrane domain"/>
    <property type="match status" value="2"/>
</dbReference>
<dbReference type="FunFam" id="1.20.1560.10:FF:000014">
    <property type="entry name" value="Multidrug resistance-associated protein member 4"/>
    <property type="match status" value="1"/>
</dbReference>
<feature type="compositionally biased region" description="Basic and acidic residues" evidence="9">
    <location>
        <begin position="1346"/>
        <end position="1369"/>
    </location>
</feature>
<feature type="transmembrane region" description="Helical" evidence="10">
    <location>
        <begin position="97"/>
        <end position="117"/>
    </location>
</feature>
<evidence type="ECO:0000256" key="2">
    <source>
        <dbReference type="ARBA" id="ARBA00009726"/>
    </source>
</evidence>
<dbReference type="PROSITE" id="PS00211">
    <property type="entry name" value="ABC_TRANSPORTER_1"/>
    <property type="match status" value="2"/>
</dbReference>
<dbReference type="SUPFAM" id="SSF90123">
    <property type="entry name" value="ABC transporter transmembrane region"/>
    <property type="match status" value="2"/>
</dbReference>
<dbReference type="GO" id="GO:0005524">
    <property type="term" value="F:ATP binding"/>
    <property type="evidence" value="ECO:0007669"/>
    <property type="project" value="UniProtKB-KW"/>
</dbReference>
<organism evidence="13 14">
    <name type="scientific">Actinia tenebrosa</name>
    <name type="common">Australian red waratah sea anemone</name>
    <dbReference type="NCBI Taxonomy" id="6105"/>
    <lineage>
        <taxon>Eukaryota</taxon>
        <taxon>Metazoa</taxon>
        <taxon>Cnidaria</taxon>
        <taxon>Anthozoa</taxon>
        <taxon>Hexacorallia</taxon>
        <taxon>Actiniaria</taxon>
        <taxon>Actiniidae</taxon>
        <taxon>Actinia</taxon>
    </lineage>
</organism>
<dbReference type="GO" id="GO:0140359">
    <property type="term" value="F:ABC-type transporter activity"/>
    <property type="evidence" value="ECO:0007669"/>
    <property type="project" value="InterPro"/>
</dbReference>
<dbReference type="SUPFAM" id="SSF52540">
    <property type="entry name" value="P-loop containing nucleoside triphosphate hydrolases"/>
    <property type="match status" value="2"/>
</dbReference>
<dbReference type="GeneID" id="116288362"/>
<dbReference type="Proteomes" id="UP000515163">
    <property type="component" value="Unplaced"/>
</dbReference>
<evidence type="ECO:0000313" key="14">
    <source>
        <dbReference type="RefSeq" id="XP_031550992.1"/>
    </source>
</evidence>
<feature type="transmembrane region" description="Helical" evidence="10">
    <location>
        <begin position="137"/>
        <end position="159"/>
    </location>
</feature>
<protein>
    <submittedName>
        <fullName evidence="14">Multidrug resistance-associated protein 4-like isoform X1</fullName>
    </submittedName>
</protein>
<dbReference type="GO" id="GO:0016887">
    <property type="term" value="F:ATP hydrolysis activity"/>
    <property type="evidence" value="ECO:0007669"/>
    <property type="project" value="InterPro"/>
</dbReference>
<accession>A0A6P8HED7</accession>
<dbReference type="InterPro" id="IPR050173">
    <property type="entry name" value="ABC_transporter_C-like"/>
</dbReference>
<feature type="transmembrane region" description="Helical" evidence="10">
    <location>
        <begin position="746"/>
        <end position="770"/>
    </location>
</feature>
<gene>
    <name evidence="14" type="primary">LOC116288362</name>
</gene>
<evidence type="ECO:0000256" key="10">
    <source>
        <dbReference type="SAM" id="Phobius"/>
    </source>
</evidence>
<feature type="transmembrane region" description="Helical" evidence="10">
    <location>
        <begin position="366"/>
        <end position="386"/>
    </location>
</feature>